<evidence type="ECO:0000313" key="2">
    <source>
        <dbReference type="Proteomes" id="UP000030645"/>
    </source>
</evidence>
<accession>W9RZN6</accession>
<dbReference type="EMBL" id="KE345873">
    <property type="protein sequence ID" value="EXC19535.1"/>
    <property type="molecule type" value="Genomic_DNA"/>
</dbReference>
<organism evidence="1 2">
    <name type="scientific">Morus notabilis</name>
    <dbReference type="NCBI Taxonomy" id="981085"/>
    <lineage>
        <taxon>Eukaryota</taxon>
        <taxon>Viridiplantae</taxon>
        <taxon>Streptophyta</taxon>
        <taxon>Embryophyta</taxon>
        <taxon>Tracheophyta</taxon>
        <taxon>Spermatophyta</taxon>
        <taxon>Magnoliopsida</taxon>
        <taxon>eudicotyledons</taxon>
        <taxon>Gunneridae</taxon>
        <taxon>Pentapetalae</taxon>
        <taxon>rosids</taxon>
        <taxon>fabids</taxon>
        <taxon>Rosales</taxon>
        <taxon>Moraceae</taxon>
        <taxon>Moreae</taxon>
        <taxon>Morus</taxon>
    </lineage>
</organism>
<evidence type="ECO:0000313" key="1">
    <source>
        <dbReference type="EMBL" id="EXC19535.1"/>
    </source>
</evidence>
<name>W9RZN6_9ROSA</name>
<reference evidence="2" key="1">
    <citation type="submission" date="2013-01" db="EMBL/GenBank/DDBJ databases">
        <title>Draft Genome Sequence of a Mulberry Tree, Morus notabilis C.K. Schneid.</title>
        <authorList>
            <person name="He N."/>
            <person name="Zhao S."/>
        </authorList>
    </citation>
    <scope>NUCLEOTIDE SEQUENCE</scope>
</reference>
<gene>
    <name evidence="1" type="ORF">L484_010666</name>
</gene>
<protein>
    <submittedName>
        <fullName evidence="1">Uncharacterized protein</fullName>
    </submittedName>
</protein>
<keyword evidence="2" id="KW-1185">Reference proteome</keyword>
<sequence>MAIGHPNKQNSKVHIATKNPKLKSFQGDAHYSHNQFHPLHHLPLQPKVRSDISHRDKSFTLIWWALGVIGQPSSAPESCRWQGLR</sequence>
<proteinExistence type="predicted"/>
<dbReference type="AlphaFoldDB" id="W9RZN6"/>
<dbReference type="Proteomes" id="UP000030645">
    <property type="component" value="Unassembled WGS sequence"/>
</dbReference>